<gene>
    <name evidence="2" type="ORF">NDU88_001041</name>
</gene>
<evidence type="ECO:0000256" key="1">
    <source>
        <dbReference type="SAM" id="MobiDB-lite"/>
    </source>
</evidence>
<feature type="compositionally biased region" description="Polar residues" evidence="1">
    <location>
        <begin position="75"/>
        <end position="100"/>
    </location>
</feature>
<name>A0AAV7THL8_PLEWA</name>
<evidence type="ECO:0000313" key="3">
    <source>
        <dbReference type="Proteomes" id="UP001066276"/>
    </source>
</evidence>
<dbReference type="AlphaFoldDB" id="A0AAV7THL8"/>
<dbReference type="EMBL" id="JANPWB010000006">
    <property type="protein sequence ID" value="KAJ1175755.1"/>
    <property type="molecule type" value="Genomic_DNA"/>
</dbReference>
<proteinExistence type="predicted"/>
<organism evidence="2 3">
    <name type="scientific">Pleurodeles waltl</name>
    <name type="common">Iberian ribbed newt</name>
    <dbReference type="NCBI Taxonomy" id="8319"/>
    <lineage>
        <taxon>Eukaryota</taxon>
        <taxon>Metazoa</taxon>
        <taxon>Chordata</taxon>
        <taxon>Craniata</taxon>
        <taxon>Vertebrata</taxon>
        <taxon>Euteleostomi</taxon>
        <taxon>Amphibia</taxon>
        <taxon>Batrachia</taxon>
        <taxon>Caudata</taxon>
        <taxon>Salamandroidea</taxon>
        <taxon>Salamandridae</taxon>
        <taxon>Pleurodelinae</taxon>
        <taxon>Pleurodeles</taxon>
    </lineage>
</organism>
<feature type="region of interest" description="Disordered" evidence="1">
    <location>
        <begin position="66"/>
        <end position="120"/>
    </location>
</feature>
<reference evidence="2" key="1">
    <citation type="journal article" date="2022" name="bioRxiv">
        <title>Sequencing and chromosome-scale assembly of the giantPleurodeles waltlgenome.</title>
        <authorList>
            <person name="Brown T."/>
            <person name="Elewa A."/>
            <person name="Iarovenko S."/>
            <person name="Subramanian E."/>
            <person name="Araus A.J."/>
            <person name="Petzold A."/>
            <person name="Susuki M."/>
            <person name="Suzuki K.-i.T."/>
            <person name="Hayashi T."/>
            <person name="Toyoda A."/>
            <person name="Oliveira C."/>
            <person name="Osipova E."/>
            <person name="Leigh N.D."/>
            <person name="Simon A."/>
            <person name="Yun M.H."/>
        </authorList>
    </citation>
    <scope>NUCLEOTIDE SEQUENCE</scope>
    <source>
        <strain evidence="2">20211129_DDA</strain>
        <tissue evidence="2">Liver</tissue>
    </source>
</reference>
<accession>A0AAV7THL8</accession>
<evidence type="ECO:0000313" key="2">
    <source>
        <dbReference type="EMBL" id="KAJ1175755.1"/>
    </source>
</evidence>
<keyword evidence="3" id="KW-1185">Reference proteome</keyword>
<comment type="caution">
    <text evidence="2">The sequence shown here is derived from an EMBL/GenBank/DDBJ whole genome shotgun (WGS) entry which is preliminary data.</text>
</comment>
<dbReference type="Proteomes" id="UP001066276">
    <property type="component" value="Chromosome 3_2"/>
</dbReference>
<sequence>MLTHFFTTLPEAWIERQPQREHRGEPDVQLPKLVQQHMRPRTEPGGSPSAKEAQCVQRQAVEDTAALRVGAPVSPTASTINPGTVDDNNNSLPSNGPISSEHSDSDSVLPIIARTADDLM</sequence>
<protein>
    <submittedName>
        <fullName evidence="2">Uncharacterized protein</fullName>
    </submittedName>
</protein>